<gene>
    <name evidence="2 3" type="primary">rbfA</name>
    <name evidence="3" type="ORF">H9862_02315</name>
</gene>
<comment type="subunit">
    <text evidence="2">Monomer. Binds 30S ribosomal subunits, but not 50S ribosomal subunits or 70S ribosomes.</text>
</comment>
<dbReference type="InterPro" id="IPR000238">
    <property type="entry name" value="RbfA"/>
</dbReference>
<name>A0A9D1VAA5_9BACT</name>
<evidence type="ECO:0000256" key="2">
    <source>
        <dbReference type="HAMAP-Rule" id="MF_00003"/>
    </source>
</evidence>
<keyword evidence="2" id="KW-0963">Cytoplasm</keyword>
<comment type="caution">
    <text evidence="3">The sequence shown here is derived from an EMBL/GenBank/DDBJ whole genome shotgun (WGS) entry which is preliminary data.</text>
</comment>
<evidence type="ECO:0000313" key="4">
    <source>
        <dbReference type="Proteomes" id="UP000823964"/>
    </source>
</evidence>
<organism evidence="3 4">
    <name type="scientific">Candidatus Akkermansia intestinigallinarum</name>
    <dbReference type="NCBI Taxonomy" id="2838431"/>
    <lineage>
        <taxon>Bacteria</taxon>
        <taxon>Pseudomonadati</taxon>
        <taxon>Verrucomicrobiota</taxon>
        <taxon>Verrucomicrobiia</taxon>
        <taxon>Verrucomicrobiales</taxon>
        <taxon>Akkermansiaceae</taxon>
        <taxon>Akkermansia</taxon>
    </lineage>
</organism>
<comment type="similarity">
    <text evidence="2">Belongs to the RbfA family.</text>
</comment>
<dbReference type="SUPFAM" id="SSF89919">
    <property type="entry name" value="Ribosome-binding factor A, RbfA"/>
    <property type="match status" value="1"/>
</dbReference>
<dbReference type="EMBL" id="DXFQ01000037">
    <property type="protein sequence ID" value="HIX19421.1"/>
    <property type="molecule type" value="Genomic_DNA"/>
</dbReference>
<dbReference type="InterPro" id="IPR015946">
    <property type="entry name" value="KH_dom-like_a/b"/>
</dbReference>
<dbReference type="PANTHER" id="PTHR33515">
    <property type="entry name" value="RIBOSOME-BINDING FACTOR A, CHLOROPLASTIC-RELATED"/>
    <property type="match status" value="1"/>
</dbReference>
<proteinExistence type="inferred from homology"/>
<sequence>MPSRRLDKVNELMKREIGSFVQKEFEWPGTIVSILEVEITEDLKEGRVWVGVVGRMSPAQVLEKLNRHRGMIQNAVCRRVILRCTPRLSFRHDNSAQRGVELVNLLDDIEKNLPKAPPLPDGERDPEL</sequence>
<comment type="function">
    <text evidence="2">One of several proteins that assist in the late maturation steps of the functional core of the 30S ribosomal subunit. Associates with free 30S ribosomal subunits (but not with 30S subunits that are part of 70S ribosomes or polysomes). Required for efficient processing of 16S rRNA. May interact with the 5'-terminal helix region of 16S rRNA.</text>
</comment>
<dbReference type="Gene3D" id="3.30.300.20">
    <property type="match status" value="1"/>
</dbReference>
<dbReference type="PROSITE" id="PS01319">
    <property type="entry name" value="RBFA"/>
    <property type="match status" value="1"/>
</dbReference>
<reference evidence="3" key="1">
    <citation type="journal article" date="2021" name="PeerJ">
        <title>Extensive microbial diversity within the chicken gut microbiome revealed by metagenomics and culture.</title>
        <authorList>
            <person name="Gilroy R."/>
            <person name="Ravi A."/>
            <person name="Getino M."/>
            <person name="Pursley I."/>
            <person name="Horton D.L."/>
            <person name="Alikhan N.F."/>
            <person name="Baker D."/>
            <person name="Gharbi K."/>
            <person name="Hall N."/>
            <person name="Watson M."/>
            <person name="Adriaenssens E.M."/>
            <person name="Foster-Nyarko E."/>
            <person name="Jarju S."/>
            <person name="Secka A."/>
            <person name="Antonio M."/>
            <person name="Oren A."/>
            <person name="Chaudhuri R.R."/>
            <person name="La Ragione R."/>
            <person name="Hildebrand F."/>
            <person name="Pallen M.J."/>
        </authorList>
    </citation>
    <scope>NUCLEOTIDE SEQUENCE</scope>
    <source>
        <strain evidence="3">14975</strain>
    </source>
</reference>
<protein>
    <recommendedName>
        <fullName evidence="2">Ribosome-binding factor A</fullName>
    </recommendedName>
</protein>
<evidence type="ECO:0000313" key="3">
    <source>
        <dbReference type="EMBL" id="HIX19421.1"/>
    </source>
</evidence>
<keyword evidence="1 2" id="KW-0690">Ribosome biogenesis</keyword>
<accession>A0A9D1VAA5</accession>
<dbReference type="GO" id="GO:0005829">
    <property type="term" value="C:cytosol"/>
    <property type="evidence" value="ECO:0007669"/>
    <property type="project" value="TreeGrafter"/>
</dbReference>
<dbReference type="Pfam" id="PF02033">
    <property type="entry name" value="RBFA"/>
    <property type="match status" value="1"/>
</dbReference>
<dbReference type="InterPro" id="IPR020053">
    <property type="entry name" value="Ribosome-bd_factorA_CS"/>
</dbReference>
<dbReference type="GO" id="GO:0043024">
    <property type="term" value="F:ribosomal small subunit binding"/>
    <property type="evidence" value="ECO:0007669"/>
    <property type="project" value="TreeGrafter"/>
</dbReference>
<reference evidence="3" key="2">
    <citation type="submission" date="2021-04" db="EMBL/GenBank/DDBJ databases">
        <authorList>
            <person name="Gilroy R."/>
        </authorList>
    </citation>
    <scope>NUCLEOTIDE SEQUENCE</scope>
    <source>
        <strain evidence="3">14975</strain>
    </source>
</reference>
<dbReference type="PANTHER" id="PTHR33515:SF1">
    <property type="entry name" value="RIBOSOME-BINDING FACTOR A, CHLOROPLASTIC-RELATED"/>
    <property type="match status" value="1"/>
</dbReference>
<dbReference type="Proteomes" id="UP000823964">
    <property type="component" value="Unassembled WGS sequence"/>
</dbReference>
<dbReference type="GO" id="GO:0030490">
    <property type="term" value="P:maturation of SSU-rRNA"/>
    <property type="evidence" value="ECO:0007669"/>
    <property type="project" value="UniProtKB-UniRule"/>
</dbReference>
<dbReference type="AlphaFoldDB" id="A0A9D1VAA5"/>
<comment type="subcellular location">
    <subcellularLocation>
        <location evidence="2">Cytoplasm</location>
    </subcellularLocation>
</comment>
<dbReference type="HAMAP" id="MF_00003">
    <property type="entry name" value="RbfA"/>
    <property type="match status" value="1"/>
</dbReference>
<evidence type="ECO:0000256" key="1">
    <source>
        <dbReference type="ARBA" id="ARBA00022517"/>
    </source>
</evidence>
<dbReference type="InterPro" id="IPR023799">
    <property type="entry name" value="RbfA_dom_sf"/>
</dbReference>
<dbReference type="NCBIfam" id="TIGR00082">
    <property type="entry name" value="rbfA"/>
    <property type="match status" value="1"/>
</dbReference>